<keyword evidence="2" id="KW-0238">DNA-binding</keyword>
<dbReference type="SMART" id="SM00342">
    <property type="entry name" value="HTH_ARAC"/>
    <property type="match status" value="1"/>
</dbReference>
<accession>A0A1H6HJI9</accession>
<organism evidence="6 7">
    <name type="scientific">Magnetospirillum fulvum</name>
    <name type="common">Rhodospirillum fulvum</name>
    <dbReference type="NCBI Taxonomy" id="1082"/>
    <lineage>
        <taxon>Bacteria</taxon>
        <taxon>Pseudomonadati</taxon>
        <taxon>Pseudomonadota</taxon>
        <taxon>Alphaproteobacteria</taxon>
        <taxon>Rhodospirillales</taxon>
        <taxon>Rhodospirillaceae</taxon>
        <taxon>Magnetospirillum</taxon>
    </lineage>
</organism>
<evidence type="ECO:0000259" key="5">
    <source>
        <dbReference type="PROSITE" id="PS01124"/>
    </source>
</evidence>
<proteinExistence type="predicted"/>
<dbReference type="SUPFAM" id="SSF46689">
    <property type="entry name" value="Homeodomain-like"/>
    <property type="match status" value="2"/>
</dbReference>
<dbReference type="EMBL" id="FNWO01000006">
    <property type="protein sequence ID" value="SEH35977.1"/>
    <property type="molecule type" value="Genomic_DNA"/>
</dbReference>
<dbReference type="InterPro" id="IPR009057">
    <property type="entry name" value="Homeodomain-like_sf"/>
</dbReference>
<dbReference type="PROSITE" id="PS01124">
    <property type="entry name" value="HTH_ARAC_FAMILY_2"/>
    <property type="match status" value="1"/>
</dbReference>
<keyword evidence="3" id="KW-0010">Activator</keyword>
<protein>
    <submittedName>
        <fullName evidence="6">Transcriptional regulator, AraC family</fullName>
    </submittedName>
</protein>
<evidence type="ECO:0000256" key="3">
    <source>
        <dbReference type="ARBA" id="ARBA00023159"/>
    </source>
</evidence>
<dbReference type="InterPro" id="IPR018060">
    <property type="entry name" value="HTH_AraC"/>
</dbReference>
<keyword evidence="7" id="KW-1185">Reference proteome</keyword>
<dbReference type="Proteomes" id="UP000182983">
    <property type="component" value="Unassembled WGS sequence"/>
</dbReference>
<dbReference type="SUPFAM" id="SSF51215">
    <property type="entry name" value="Regulatory protein AraC"/>
    <property type="match status" value="1"/>
</dbReference>
<evidence type="ECO:0000313" key="7">
    <source>
        <dbReference type="Proteomes" id="UP000182983"/>
    </source>
</evidence>
<keyword evidence="4" id="KW-0804">Transcription</keyword>
<dbReference type="RefSeq" id="WP_074767857.1">
    <property type="nucleotide sequence ID" value="NZ_FNWO01000006.1"/>
</dbReference>
<dbReference type="Gene3D" id="2.60.120.10">
    <property type="entry name" value="Jelly Rolls"/>
    <property type="match status" value="1"/>
</dbReference>
<dbReference type="GO" id="GO:0003700">
    <property type="term" value="F:DNA-binding transcription factor activity"/>
    <property type="evidence" value="ECO:0007669"/>
    <property type="project" value="InterPro"/>
</dbReference>
<dbReference type="Pfam" id="PF02311">
    <property type="entry name" value="AraC_binding"/>
    <property type="match status" value="1"/>
</dbReference>
<dbReference type="InterPro" id="IPR003313">
    <property type="entry name" value="AraC-bd"/>
</dbReference>
<dbReference type="InterPro" id="IPR018062">
    <property type="entry name" value="HTH_AraC-typ_CS"/>
</dbReference>
<feature type="domain" description="HTH araC/xylS-type" evidence="5">
    <location>
        <begin position="152"/>
        <end position="249"/>
    </location>
</feature>
<dbReference type="InterPro" id="IPR037923">
    <property type="entry name" value="HTH-like"/>
</dbReference>
<dbReference type="Gene3D" id="1.10.10.60">
    <property type="entry name" value="Homeodomain-like"/>
    <property type="match status" value="2"/>
</dbReference>
<dbReference type="GO" id="GO:0043565">
    <property type="term" value="F:sequence-specific DNA binding"/>
    <property type="evidence" value="ECO:0007669"/>
    <property type="project" value="InterPro"/>
</dbReference>
<dbReference type="InterPro" id="IPR050204">
    <property type="entry name" value="AraC_XylS_family_regulators"/>
</dbReference>
<gene>
    <name evidence="6" type="ORF">SAMN04244559_01874</name>
</gene>
<evidence type="ECO:0000313" key="6">
    <source>
        <dbReference type="EMBL" id="SEH35977.1"/>
    </source>
</evidence>
<reference evidence="7" key="1">
    <citation type="submission" date="2016-10" db="EMBL/GenBank/DDBJ databases">
        <authorList>
            <person name="Varghese N."/>
            <person name="Submissions S."/>
        </authorList>
    </citation>
    <scope>NUCLEOTIDE SEQUENCE [LARGE SCALE GENOMIC DNA]</scope>
    <source>
        <strain evidence="7">DSM 13234</strain>
    </source>
</reference>
<dbReference type="PANTHER" id="PTHR46796">
    <property type="entry name" value="HTH-TYPE TRANSCRIPTIONAL ACTIVATOR RHAS-RELATED"/>
    <property type="match status" value="1"/>
</dbReference>
<evidence type="ECO:0000256" key="1">
    <source>
        <dbReference type="ARBA" id="ARBA00023015"/>
    </source>
</evidence>
<dbReference type="AlphaFoldDB" id="A0A1H6HJI9"/>
<keyword evidence="1" id="KW-0805">Transcription regulation</keyword>
<evidence type="ECO:0000256" key="4">
    <source>
        <dbReference type="ARBA" id="ARBA00023163"/>
    </source>
</evidence>
<name>A0A1H6HJI9_MAGFU</name>
<evidence type="ECO:0000256" key="2">
    <source>
        <dbReference type="ARBA" id="ARBA00023125"/>
    </source>
</evidence>
<dbReference type="InterPro" id="IPR014710">
    <property type="entry name" value="RmlC-like_jellyroll"/>
</dbReference>
<sequence length="258" mass="28196">MVDRVCHRADESGEISSVRVEGDSAATPWHAHLSLVLGLVDRGHRTLHLPSGPVALGPGDGFVIPPDTPHAWAAGTSGQHRVLVLGPRLLHDSFWAAGAIRDPAWTQAFDRAFARVETGGPLARAEADSLLGQTSRLAGAADGRRLVPGPLRMARREAVEQVEARLDLTELARRVGLSPFHLHRLYRRTWGLTPAEHRLEARLRHARTLILQGTTIADAAAATGFADQSHFSRAFRRLMGVPPGMWARQIRPARRLGR</sequence>
<dbReference type="Pfam" id="PF12833">
    <property type="entry name" value="HTH_18"/>
    <property type="match status" value="1"/>
</dbReference>
<dbReference type="OrthoDB" id="9809338at2"/>
<dbReference type="PROSITE" id="PS00041">
    <property type="entry name" value="HTH_ARAC_FAMILY_1"/>
    <property type="match status" value="1"/>
</dbReference>